<evidence type="ECO:0000313" key="2">
    <source>
        <dbReference type="Proteomes" id="UP000572268"/>
    </source>
</evidence>
<gene>
    <name evidence="1" type="ORF">FOL46_004655</name>
</gene>
<name>A0A7J6KJ21_PEROL</name>
<comment type="caution">
    <text evidence="1">The sequence shown here is derived from an EMBL/GenBank/DDBJ whole genome shotgun (WGS) entry which is preliminary data.</text>
</comment>
<sequence length="78" mass="9077">MNTNRIETFGVMDMVTGDFLTEANSKKDDFHLNYPGVMIGYDQKVGYETVDFPSRYVWKVGCRTAAQKREFTVRQLCR</sequence>
<dbReference type="EMBL" id="JABANN010002833">
    <property type="protein sequence ID" value="KAF4647118.1"/>
    <property type="molecule type" value="Genomic_DNA"/>
</dbReference>
<dbReference type="AlphaFoldDB" id="A0A7J6KJ21"/>
<evidence type="ECO:0000313" key="1">
    <source>
        <dbReference type="EMBL" id="KAF4647118.1"/>
    </source>
</evidence>
<protein>
    <submittedName>
        <fullName evidence="1">Uncharacterized protein</fullName>
    </submittedName>
</protein>
<organism evidence="1 2">
    <name type="scientific">Perkinsus olseni</name>
    <name type="common">Perkinsus atlanticus</name>
    <dbReference type="NCBI Taxonomy" id="32597"/>
    <lineage>
        <taxon>Eukaryota</taxon>
        <taxon>Sar</taxon>
        <taxon>Alveolata</taxon>
        <taxon>Perkinsozoa</taxon>
        <taxon>Perkinsea</taxon>
        <taxon>Perkinsida</taxon>
        <taxon>Perkinsidae</taxon>
        <taxon>Perkinsus</taxon>
    </lineage>
</organism>
<reference evidence="1 2" key="1">
    <citation type="submission" date="2020-04" db="EMBL/GenBank/DDBJ databases">
        <title>Perkinsus olseni comparative genomics.</title>
        <authorList>
            <person name="Bogema D.R."/>
        </authorList>
    </citation>
    <scope>NUCLEOTIDE SEQUENCE [LARGE SCALE GENOMIC DNA]</scope>
    <source>
        <strain evidence="1">ATCC PRA-31</strain>
    </source>
</reference>
<proteinExistence type="predicted"/>
<dbReference type="Proteomes" id="UP000572268">
    <property type="component" value="Unassembled WGS sequence"/>
</dbReference>
<accession>A0A7J6KJ21</accession>